<proteinExistence type="predicted"/>
<keyword evidence="3" id="KW-1185">Reference proteome</keyword>
<reference evidence="2 3" key="1">
    <citation type="journal article" date="2012" name="New Phytol.">
        <title>Insight into trade-off between wood decay and parasitism from the genome of a fungal forest pathogen.</title>
        <authorList>
            <person name="Olson A."/>
            <person name="Aerts A."/>
            <person name="Asiegbu F."/>
            <person name="Belbahri L."/>
            <person name="Bouzid O."/>
            <person name="Broberg A."/>
            <person name="Canback B."/>
            <person name="Coutinho P.M."/>
            <person name="Cullen D."/>
            <person name="Dalman K."/>
            <person name="Deflorio G."/>
            <person name="van Diepen L.T."/>
            <person name="Dunand C."/>
            <person name="Duplessis S."/>
            <person name="Durling M."/>
            <person name="Gonthier P."/>
            <person name="Grimwood J."/>
            <person name="Fossdal C.G."/>
            <person name="Hansson D."/>
            <person name="Henrissat B."/>
            <person name="Hietala A."/>
            <person name="Himmelstrand K."/>
            <person name="Hoffmeister D."/>
            <person name="Hogberg N."/>
            <person name="James T.Y."/>
            <person name="Karlsson M."/>
            <person name="Kohler A."/>
            <person name="Kues U."/>
            <person name="Lee Y.H."/>
            <person name="Lin Y.C."/>
            <person name="Lind M."/>
            <person name="Lindquist E."/>
            <person name="Lombard V."/>
            <person name="Lucas S."/>
            <person name="Lunden K."/>
            <person name="Morin E."/>
            <person name="Murat C."/>
            <person name="Park J."/>
            <person name="Raffaello T."/>
            <person name="Rouze P."/>
            <person name="Salamov A."/>
            <person name="Schmutz J."/>
            <person name="Solheim H."/>
            <person name="Stahlberg J."/>
            <person name="Velez H."/>
            <person name="de Vries R.P."/>
            <person name="Wiebenga A."/>
            <person name="Woodward S."/>
            <person name="Yakovlev I."/>
            <person name="Garbelotto M."/>
            <person name="Martin F."/>
            <person name="Grigoriev I.V."/>
            <person name="Stenlid J."/>
        </authorList>
    </citation>
    <scope>NUCLEOTIDE SEQUENCE [LARGE SCALE GENOMIC DNA]</scope>
    <source>
        <strain evidence="2 3">TC 32-1</strain>
    </source>
</reference>
<dbReference type="GeneID" id="20666408"/>
<keyword evidence="1" id="KW-0732">Signal</keyword>
<dbReference type="OrthoDB" id="3226519at2759"/>
<feature type="chain" id="PRO_5004844162" evidence="1">
    <location>
        <begin position="20"/>
        <end position="185"/>
    </location>
</feature>
<evidence type="ECO:0000313" key="3">
    <source>
        <dbReference type="Proteomes" id="UP000030671"/>
    </source>
</evidence>
<dbReference type="EMBL" id="KI925462">
    <property type="protein sequence ID" value="ETW78478.1"/>
    <property type="molecule type" value="Genomic_DNA"/>
</dbReference>
<dbReference type="RefSeq" id="XP_009550442.1">
    <property type="nucleotide sequence ID" value="XM_009552147.1"/>
</dbReference>
<accession>W4JY56</accession>
<gene>
    <name evidence="2" type="ORF">HETIRDRAFT_109064</name>
</gene>
<evidence type="ECO:0000313" key="2">
    <source>
        <dbReference type="EMBL" id="ETW78478.1"/>
    </source>
</evidence>
<protein>
    <submittedName>
        <fullName evidence="2">Uncharacterized protein</fullName>
    </submittedName>
</protein>
<dbReference type="AlphaFoldDB" id="W4JY56"/>
<dbReference type="InParanoid" id="W4JY56"/>
<dbReference type="HOGENOM" id="CLU_107676_0_0_1"/>
<organism evidence="2 3">
    <name type="scientific">Heterobasidion irregulare (strain TC 32-1)</name>
    <dbReference type="NCBI Taxonomy" id="747525"/>
    <lineage>
        <taxon>Eukaryota</taxon>
        <taxon>Fungi</taxon>
        <taxon>Dikarya</taxon>
        <taxon>Basidiomycota</taxon>
        <taxon>Agaricomycotina</taxon>
        <taxon>Agaricomycetes</taxon>
        <taxon>Russulales</taxon>
        <taxon>Bondarzewiaceae</taxon>
        <taxon>Heterobasidion</taxon>
        <taxon>Heterobasidion annosum species complex</taxon>
    </lineage>
</organism>
<evidence type="ECO:0000256" key="1">
    <source>
        <dbReference type="SAM" id="SignalP"/>
    </source>
</evidence>
<dbReference type="KEGG" id="hir:HETIRDRAFT_109064"/>
<name>W4JY56_HETIT</name>
<sequence>MQLLSILALALSFSGAVLAVQCDDKKTLSQTVIGANKDVSVQVVHCSNTITPVADTIAVRDVPVLEKRQANVCGATCTTNCFTPSGGGPDPNECNVIADALLYDSQNIGPLFTMDPAQNSSLIVMTYRSCETFIVNQANTSLQYCRSDWSSLVDYIAFNCQSTENAHGGNCVASDQRWFVQVQHS</sequence>
<dbReference type="eggNOG" id="ENOG502SX1U">
    <property type="taxonomic scope" value="Eukaryota"/>
</dbReference>
<dbReference type="Proteomes" id="UP000030671">
    <property type="component" value="Unassembled WGS sequence"/>
</dbReference>
<feature type="signal peptide" evidence="1">
    <location>
        <begin position="1"/>
        <end position="19"/>
    </location>
</feature>